<dbReference type="Pfam" id="PF05114">
    <property type="entry name" value="MbnB_TglH_ChrH"/>
    <property type="match status" value="1"/>
</dbReference>
<reference evidence="2 4" key="2">
    <citation type="submission" date="2023-11" db="EMBL/GenBank/DDBJ databases">
        <title>MicrobeMod: A computational toolkit for identifying prokaryotic methylation and restriction-modification with nanopore sequencing.</title>
        <authorList>
            <person name="Crits-Christoph A."/>
            <person name="Kang S.C."/>
            <person name="Lee H."/>
            <person name="Ostrov N."/>
        </authorList>
    </citation>
    <scope>NUCLEOTIDE SEQUENCE [LARGE SCALE GENOMIC DNA]</scope>
    <source>
        <strain evidence="2 4">ATCC 23090</strain>
    </source>
</reference>
<evidence type="ECO:0000313" key="4">
    <source>
        <dbReference type="Proteomes" id="UP001326715"/>
    </source>
</evidence>
<dbReference type="EMBL" id="FPIZ01000009">
    <property type="protein sequence ID" value="SFW64761.1"/>
    <property type="molecule type" value="Genomic_DNA"/>
</dbReference>
<dbReference type="PANTHER" id="PTHR42194">
    <property type="entry name" value="UPF0276 PROTEIN HI_1600"/>
    <property type="match status" value="1"/>
</dbReference>
<dbReference type="STRING" id="1004.SAMN05661012_03206"/>
<reference evidence="1 3" key="1">
    <citation type="submission" date="2016-11" db="EMBL/GenBank/DDBJ databases">
        <authorList>
            <person name="Jaros S."/>
            <person name="Januszkiewicz K."/>
            <person name="Wedrychowicz H."/>
        </authorList>
    </citation>
    <scope>NUCLEOTIDE SEQUENCE [LARGE SCALE GENOMIC DNA]</scope>
    <source>
        <strain evidence="1 3">DSM 784</strain>
    </source>
</reference>
<dbReference type="AlphaFoldDB" id="A0A1K1QYK0"/>
<protein>
    <submittedName>
        <fullName evidence="2">DUF692 family protein</fullName>
    </submittedName>
    <submittedName>
        <fullName evidence="1">Uncharacterized conserved protein, UPF0276 family</fullName>
    </submittedName>
</protein>
<dbReference type="Proteomes" id="UP000183788">
    <property type="component" value="Unassembled WGS sequence"/>
</dbReference>
<proteinExistence type="predicted"/>
<evidence type="ECO:0000313" key="1">
    <source>
        <dbReference type="EMBL" id="SFW64761.1"/>
    </source>
</evidence>
<accession>A0A1K1QYK0</accession>
<gene>
    <name evidence="1" type="ORF">SAMN05661012_03206</name>
    <name evidence="2" type="ORF">SR876_12675</name>
</gene>
<dbReference type="EMBL" id="CP140154">
    <property type="protein sequence ID" value="WQG92362.1"/>
    <property type="molecule type" value="Genomic_DNA"/>
</dbReference>
<dbReference type="InterPro" id="IPR007801">
    <property type="entry name" value="MbnB/TglH/ChrH"/>
</dbReference>
<sequence length="372" mass="42453">MPKILSAVACNLDANILAACLPLFEESRVEAIEWSFDALYKVKEVPGWFRELLSAFSDENRLIGHGVFFSLFSGKWLPEQEAWLSHLQQTATEFSFDHITEHFGFMTGEDFHHGAPLNIPYSSSTLNIGKDRLKRIYHACGRPVGLENLAFSYSLDEVKRHGTFLEQLLEPVNGFIILDLHNLFCQLKNFDLDFNTLISLYPLDKVREIHISGGSWDDSAAAPDRSIRRDTHDESVPPEVFQLLEMTIPQCPNLKYVVLEQLGNGLQSTASKQGFYNDFLQMQEIAQQHNYKEGNPFLPLESLPIITGAAIEDLRLYQQQLELSAILENAGTYAEAMQQLQQSSLAHSDWKIEEWEPYMIETAVKIARKWKK</sequence>
<keyword evidence="4" id="KW-1185">Reference proteome</keyword>
<name>A0A1K1QYK0_9BACT</name>
<dbReference type="PANTHER" id="PTHR42194:SF1">
    <property type="entry name" value="UPF0276 PROTEIN HI_1600"/>
    <property type="match status" value="1"/>
</dbReference>
<dbReference type="Proteomes" id="UP001326715">
    <property type="component" value="Chromosome"/>
</dbReference>
<evidence type="ECO:0000313" key="3">
    <source>
        <dbReference type="Proteomes" id="UP000183788"/>
    </source>
</evidence>
<dbReference type="OrthoDB" id="9763101at2"/>
<evidence type="ECO:0000313" key="2">
    <source>
        <dbReference type="EMBL" id="WQG92362.1"/>
    </source>
</evidence>
<dbReference type="RefSeq" id="WP_072362160.1">
    <property type="nucleotide sequence ID" value="NZ_CP139972.1"/>
</dbReference>
<dbReference type="Gene3D" id="3.20.20.150">
    <property type="entry name" value="Divalent-metal-dependent TIM barrel enzymes"/>
    <property type="match status" value="1"/>
</dbReference>
<organism evidence="1 3">
    <name type="scientific">Chitinophaga sancti</name>
    <dbReference type="NCBI Taxonomy" id="1004"/>
    <lineage>
        <taxon>Bacteria</taxon>
        <taxon>Pseudomonadati</taxon>
        <taxon>Bacteroidota</taxon>
        <taxon>Chitinophagia</taxon>
        <taxon>Chitinophagales</taxon>
        <taxon>Chitinophagaceae</taxon>
        <taxon>Chitinophaga</taxon>
    </lineage>
</organism>